<gene>
    <name evidence="1" type="ORF">LIER_02432</name>
</gene>
<evidence type="ECO:0000313" key="2">
    <source>
        <dbReference type="Proteomes" id="UP001454036"/>
    </source>
</evidence>
<dbReference type="EMBL" id="BAABME010000261">
    <property type="protein sequence ID" value="GAA0141245.1"/>
    <property type="molecule type" value="Genomic_DNA"/>
</dbReference>
<dbReference type="AlphaFoldDB" id="A0AAV3NT75"/>
<dbReference type="Proteomes" id="UP001454036">
    <property type="component" value="Unassembled WGS sequence"/>
</dbReference>
<comment type="caution">
    <text evidence="1">The sequence shown here is derived from an EMBL/GenBank/DDBJ whole genome shotgun (WGS) entry which is preliminary data.</text>
</comment>
<protein>
    <submittedName>
        <fullName evidence="1">Uncharacterized protein</fullName>
    </submittedName>
</protein>
<name>A0AAV3NT75_LITER</name>
<keyword evidence="2" id="KW-1185">Reference proteome</keyword>
<proteinExistence type="predicted"/>
<dbReference type="PANTHER" id="PTHR37203:SF3">
    <property type="entry name" value="SLR0975 PROTEIN"/>
    <property type="match status" value="1"/>
</dbReference>
<accession>A0AAV3NT75</accession>
<evidence type="ECO:0000313" key="1">
    <source>
        <dbReference type="EMBL" id="GAA0141245.1"/>
    </source>
</evidence>
<dbReference type="PANTHER" id="PTHR37203">
    <property type="match status" value="1"/>
</dbReference>
<organism evidence="1 2">
    <name type="scientific">Lithospermum erythrorhizon</name>
    <name type="common">Purple gromwell</name>
    <name type="synonym">Lithospermum officinale var. erythrorhizon</name>
    <dbReference type="NCBI Taxonomy" id="34254"/>
    <lineage>
        <taxon>Eukaryota</taxon>
        <taxon>Viridiplantae</taxon>
        <taxon>Streptophyta</taxon>
        <taxon>Embryophyta</taxon>
        <taxon>Tracheophyta</taxon>
        <taxon>Spermatophyta</taxon>
        <taxon>Magnoliopsida</taxon>
        <taxon>eudicotyledons</taxon>
        <taxon>Gunneridae</taxon>
        <taxon>Pentapetalae</taxon>
        <taxon>asterids</taxon>
        <taxon>lamiids</taxon>
        <taxon>Boraginales</taxon>
        <taxon>Boraginaceae</taxon>
        <taxon>Boraginoideae</taxon>
        <taxon>Lithospermeae</taxon>
        <taxon>Lithospermum</taxon>
    </lineage>
</organism>
<reference evidence="1 2" key="1">
    <citation type="submission" date="2024-01" db="EMBL/GenBank/DDBJ databases">
        <title>The complete chloroplast genome sequence of Lithospermum erythrorhizon: insights into the phylogenetic relationship among Boraginaceae species and the maternal lineages of purple gromwells.</title>
        <authorList>
            <person name="Okada T."/>
            <person name="Watanabe K."/>
        </authorList>
    </citation>
    <scope>NUCLEOTIDE SEQUENCE [LARGE SCALE GENOMIC DNA]</scope>
</reference>
<sequence length="385" mass="43645">MFGPPTSTTITTTPQPSFSSSFLPINKPIILCSGLVQHCPCYFNSSKIFRIRPHSTIPSRYFHAASSGNCSDTYEYDPELREVLELATDSELYELRSILFGKSYFSPLLKSIGARSSENEYFMIGEDLEERDEFISMLESRFFYLAADARATLRGWRPSYRNVLLNVRKKLKVPCSGKLNTEDLEVEIFLHVLREYSSEEGDVNSEKIIRRSTDEQHNLQSGLNQWKIQTAAALEVGAPELRPIIVKGGWMFTLGKIYNLLARRLSGKMFLEAAKYQIKKDVVAKGGQLAAMNLEASAALLLAKQGLKGAASRYIGLRSMLTFLGPVMWGTFLADMVIQMLGTDYARILRAIYAFAQSFFCLQIRILRTYKLQSDAIEEDQFDYR</sequence>